<gene>
    <name evidence="2" type="ORF">POM88_052705</name>
</gene>
<reference evidence="2" key="2">
    <citation type="submission" date="2023-05" db="EMBL/GenBank/DDBJ databases">
        <authorList>
            <person name="Schelkunov M.I."/>
        </authorList>
    </citation>
    <scope>NUCLEOTIDE SEQUENCE</scope>
    <source>
        <strain evidence="2">Hsosn_3</strain>
        <tissue evidence="2">Leaf</tissue>
    </source>
</reference>
<keyword evidence="3" id="KW-1185">Reference proteome</keyword>
<accession>A0AAD8GPY4</accession>
<name>A0AAD8GPY4_9APIA</name>
<keyword evidence="1" id="KW-0175">Coiled coil</keyword>
<proteinExistence type="predicted"/>
<dbReference type="PANTHER" id="PTHR44272">
    <property type="entry name" value="DNAJ DOMAIN (PROKARYOTIC HEAT SHOCK PROTEIN)"/>
    <property type="match status" value="1"/>
</dbReference>
<dbReference type="InterPro" id="IPR052812">
    <property type="entry name" value="Plant_DnaJ_domain"/>
</dbReference>
<evidence type="ECO:0000313" key="2">
    <source>
        <dbReference type="EMBL" id="KAK1352867.1"/>
    </source>
</evidence>
<protein>
    <submittedName>
        <fullName evidence="2">Uncharacterized protein</fullName>
    </submittedName>
</protein>
<dbReference type="PANTHER" id="PTHR44272:SF3">
    <property type="entry name" value="J DOMAIN-CONTAINING PROTEIN"/>
    <property type="match status" value="1"/>
</dbReference>
<feature type="coiled-coil region" evidence="1">
    <location>
        <begin position="67"/>
        <end position="108"/>
    </location>
</feature>
<sequence length="157" mass="17874">MAIAAIASFEGTSYNGVKVTVENGRTFFADAANVEDSEKAGKVTSAGMYFLHEDSQDRRSALCTKSYEDTTNKLKDIEAQILSKRNELRQFETEYRKALARYQEVTNRYSQEKQTEFKNSLRMYARRSFNNNYHGQSSVHIIKNSGTPRVQTDGNFG</sequence>
<organism evidence="2 3">
    <name type="scientific">Heracleum sosnowskyi</name>
    <dbReference type="NCBI Taxonomy" id="360622"/>
    <lineage>
        <taxon>Eukaryota</taxon>
        <taxon>Viridiplantae</taxon>
        <taxon>Streptophyta</taxon>
        <taxon>Embryophyta</taxon>
        <taxon>Tracheophyta</taxon>
        <taxon>Spermatophyta</taxon>
        <taxon>Magnoliopsida</taxon>
        <taxon>eudicotyledons</taxon>
        <taxon>Gunneridae</taxon>
        <taxon>Pentapetalae</taxon>
        <taxon>asterids</taxon>
        <taxon>campanulids</taxon>
        <taxon>Apiales</taxon>
        <taxon>Apiaceae</taxon>
        <taxon>Apioideae</taxon>
        <taxon>apioid superclade</taxon>
        <taxon>Tordylieae</taxon>
        <taxon>Tordyliinae</taxon>
        <taxon>Heracleum</taxon>
    </lineage>
</organism>
<dbReference type="AlphaFoldDB" id="A0AAD8GPY4"/>
<dbReference type="Proteomes" id="UP001237642">
    <property type="component" value="Unassembled WGS sequence"/>
</dbReference>
<reference evidence="2" key="1">
    <citation type="submission" date="2023-02" db="EMBL/GenBank/DDBJ databases">
        <title>Genome of toxic invasive species Heracleum sosnowskyi carries increased number of genes despite the absence of recent whole-genome duplications.</title>
        <authorList>
            <person name="Schelkunov M."/>
            <person name="Shtratnikova V."/>
            <person name="Makarenko M."/>
            <person name="Klepikova A."/>
            <person name="Omelchenko D."/>
            <person name="Novikova G."/>
            <person name="Obukhova E."/>
            <person name="Bogdanov V."/>
            <person name="Penin A."/>
            <person name="Logacheva M."/>
        </authorList>
    </citation>
    <scope>NUCLEOTIDE SEQUENCE</scope>
    <source>
        <strain evidence="2">Hsosn_3</strain>
        <tissue evidence="2">Leaf</tissue>
    </source>
</reference>
<comment type="caution">
    <text evidence="2">The sequence shown here is derived from an EMBL/GenBank/DDBJ whole genome shotgun (WGS) entry which is preliminary data.</text>
</comment>
<evidence type="ECO:0000256" key="1">
    <source>
        <dbReference type="SAM" id="Coils"/>
    </source>
</evidence>
<dbReference type="EMBL" id="JAUIZM010000014">
    <property type="protein sequence ID" value="KAK1352867.1"/>
    <property type="molecule type" value="Genomic_DNA"/>
</dbReference>
<evidence type="ECO:0000313" key="3">
    <source>
        <dbReference type="Proteomes" id="UP001237642"/>
    </source>
</evidence>